<feature type="transmembrane region" description="Helical" evidence="1">
    <location>
        <begin position="128"/>
        <end position="154"/>
    </location>
</feature>
<evidence type="ECO:0000256" key="1">
    <source>
        <dbReference type="SAM" id="Phobius"/>
    </source>
</evidence>
<evidence type="ECO:0000313" key="2">
    <source>
        <dbReference type="EMBL" id="GAA0721881.1"/>
    </source>
</evidence>
<evidence type="ECO:0000313" key="3">
    <source>
        <dbReference type="Proteomes" id="UP001500339"/>
    </source>
</evidence>
<name>A0ABN1IUY2_9CLOT</name>
<feature type="transmembrane region" description="Helical" evidence="1">
    <location>
        <begin position="12"/>
        <end position="32"/>
    </location>
</feature>
<feature type="transmembrane region" description="Helical" evidence="1">
    <location>
        <begin position="44"/>
        <end position="68"/>
    </location>
</feature>
<gene>
    <name evidence="2" type="ORF">GCM10008905_12790</name>
</gene>
<accession>A0ABN1IUY2</accession>
<keyword evidence="3" id="KW-1185">Reference proteome</keyword>
<keyword evidence="1" id="KW-0812">Transmembrane</keyword>
<feature type="transmembrane region" description="Helical" evidence="1">
    <location>
        <begin position="101"/>
        <end position="122"/>
    </location>
</feature>
<feature type="transmembrane region" description="Helical" evidence="1">
    <location>
        <begin position="74"/>
        <end position="92"/>
    </location>
</feature>
<reference evidence="2 3" key="1">
    <citation type="journal article" date="2019" name="Int. J. Syst. Evol. Microbiol.">
        <title>The Global Catalogue of Microorganisms (GCM) 10K type strain sequencing project: providing services to taxonomists for standard genome sequencing and annotation.</title>
        <authorList>
            <consortium name="The Broad Institute Genomics Platform"/>
            <consortium name="The Broad Institute Genome Sequencing Center for Infectious Disease"/>
            <person name="Wu L."/>
            <person name="Ma J."/>
        </authorList>
    </citation>
    <scope>NUCLEOTIDE SEQUENCE [LARGE SCALE GENOMIC DNA]</scope>
    <source>
        <strain evidence="2 3">JCM 1405</strain>
    </source>
</reference>
<dbReference type="RefSeq" id="WP_343767937.1">
    <property type="nucleotide sequence ID" value="NZ_BAAACF010000001.1"/>
</dbReference>
<protein>
    <submittedName>
        <fullName evidence="2">Membrane protein</fullName>
    </submittedName>
</protein>
<dbReference type="Gene3D" id="1.10.1760.20">
    <property type="match status" value="1"/>
</dbReference>
<dbReference type="Proteomes" id="UP001500339">
    <property type="component" value="Unassembled WGS sequence"/>
</dbReference>
<comment type="caution">
    <text evidence="2">The sequence shown here is derived from an EMBL/GenBank/DDBJ whole genome shotgun (WGS) entry which is preliminary data.</text>
</comment>
<keyword evidence="1" id="KW-0472">Membrane</keyword>
<proteinExistence type="predicted"/>
<organism evidence="2 3">
    <name type="scientific">Clostridium malenominatum</name>
    <dbReference type="NCBI Taxonomy" id="1539"/>
    <lineage>
        <taxon>Bacteria</taxon>
        <taxon>Bacillati</taxon>
        <taxon>Bacillota</taxon>
        <taxon>Clostridia</taxon>
        <taxon>Eubacteriales</taxon>
        <taxon>Clostridiaceae</taxon>
        <taxon>Clostridium</taxon>
    </lineage>
</organism>
<dbReference type="EMBL" id="BAAACF010000001">
    <property type="protein sequence ID" value="GAA0721881.1"/>
    <property type="molecule type" value="Genomic_DNA"/>
</dbReference>
<sequence>MNNIKKMTYTALLTALAVVIPLAFGFLAIQLGPFSATLASHVPLFIAMLLSPIAAATVGIGSGIGFLITKGSYIAARAFMHTFVGIFGGWLIKKGVSYRNMVILTAPLHGVLEALIVIPFGITLDKIIVTVGIGTVLHHFVDGLIAFSIVQVLYKALNLSLIKEI</sequence>
<keyword evidence="1" id="KW-1133">Transmembrane helix</keyword>